<keyword evidence="3" id="KW-1185">Reference proteome</keyword>
<evidence type="ECO:0000313" key="3">
    <source>
        <dbReference type="Proteomes" id="UP001559623"/>
    </source>
</evidence>
<dbReference type="Pfam" id="PF01546">
    <property type="entry name" value="Peptidase_M20"/>
    <property type="match status" value="1"/>
</dbReference>
<dbReference type="PIRSF" id="PIRSF016599">
    <property type="entry name" value="Xaa-His_dipept"/>
    <property type="match status" value="1"/>
</dbReference>
<keyword evidence="2" id="KW-0378">Hydrolase</keyword>
<dbReference type="EMBL" id="JARVLH010000001">
    <property type="protein sequence ID" value="MEX5284187.1"/>
    <property type="molecule type" value="Genomic_DNA"/>
</dbReference>
<proteinExistence type="predicted"/>
<accession>A0ABV3X3H9</accession>
<keyword evidence="2" id="KW-0645">Protease</keyword>
<feature type="domain" description="Peptidase M20 dimerisation" evidence="1">
    <location>
        <begin position="201"/>
        <end position="288"/>
    </location>
</feature>
<dbReference type="InterPro" id="IPR002933">
    <property type="entry name" value="Peptidase_M20"/>
</dbReference>
<dbReference type="RefSeq" id="WP_368845910.1">
    <property type="nucleotide sequence ID" value="NZ_CP194411.1"/>
</dbReference>
<protein>
    <submittedName>
        <fullName evidence="2">Beta-Ala-His dipeptidase</fullName>
        <ecNumber evidence="2">3.4.13.20</ecNumber>
    </submittedName>
</protein>
<dbReference type="Gene3D" id="3.40.630.10">
    <property type="entry name" value="Zn peptidases"/>
    <property type="match status" value="2"/>
</dbReference>
<dbReference type="InterPro" id="IPR011650">
    <property type="entry name" value="Peptidase_M20_dimer"/>
</dbReference>
<evidence type="ECO:0000259" key="1">
    <source>
        <dbReference type="Pfam" id="PF07687"/>
    </source>
</evidence>
<dbReference type="GO" id="GO:0016805">
    <property type="term" value="F:dipeptidase activity"/>
    <property type="evidence" value="ECO:0007669"/>
    <property type="project" value="UniProtKB-KW"/>
</dbReference>
<dbReference type="PANTHER" id="PTHR43501">
    <property type="entry name" value="CYTOSOL NON-SPECIFIC DIPEPTIDASE"/>
    <property type="match status" value="1"/>
</dbReference>
<organism evidence="2 3">
    <name type="scientific">Selenomonas sputigena</name>
    <dbReference type="NCBI Taxonomy" id="69823"/>
    <lineage>
        <taxon>Bacteria</taxon>
        <taxon>Bacillati</taxon>
        <taxon>Bacillota</taxon>
        <taxon>Negativicutes</taxon>
        <taxon>Selenomonadales</taxon>
        <taxon>Selenomonadaceae</taxon>
        <taxon>Selenomonas</taxon>
    </lineage>
</organism>
<dbReference type="InterPro" id="IPR001160">
    <property type="entry name" value="Peptidase_M20C"/>
</dbReference>
<name>A0ABV3X3H9_9FIRM</name>
<dbReference type="PANTHER" id="PTHR43501:SF1">
    <property type="entry name" value="CYTOSOL NON-SPECIFIC DIPEPTIDASE"/>
    <property type="match status" value="1"/>
</dbReference>
<dbReference type="Pfam" id="PF07687">
    <property type="entry name" value="M20_dimer"/>
    <property type="match status" value="1"/>
</dbReference>
<evidence type="ECO:0000313" key="2">
    <source>
        <dbReference type="EMBL" id="MEX5284187.1"/>
    </source>
</evidence>
<dbReference type="PRINTS" id="PR00934">
    <property type="entry name" value="XHISDIPTASE"/>
</dbReference>
<sequence>MEKDKILENVLQEFRALAAIPRPSGHEKAVSDYLKAHLQKMGLTVVQDEKNNIIADLPAVPGKENVPRVILQGHMDMVCVAAPGVSYDPLRDPIELVVRDGILSAEGTSLGADDGIGVAIILHVLSHAEEHGPLRAIFTVDEERGMTGAIHLNKKYLEDAAYMINCDSEKLDELCVGCAGGVDLTFSRTMKLVDPEGKKAWKLSVNGLAGGHSGEAAGAGRANAIRLLALCFSALSEAGVSFSLASFTGGKAKNAIAAEAEAVFLSETAEEELRAIFAEKREIFRHTYNAADPDIEVTLESASLPKKSFASEDAADLLRLLRVFHTGVYQMSASMPGLVETSANLGMVNMEGSEVEISFYPRSNVEEKLHDFCRMAKDLAELTGFALHIGTIAPAWDEDRDNPLADTIVELFARQMEKPMKVETIHAGLECGWFYRKNPRMKFVSVGVTTHDIHSPKESLELSTVAPLAKLLLSTVKKLAER</sequence>
<dbReference type="EC" id="3.4.13.20" evidence="2"/>
<reference evidence="2 3" key="1">
    <citation type="submission" date="2023-04" db="EMBL/GenBank/DDBJ databases">
        <title>Genome Sequence of Selenomonas sputigena ATCC 33150.</title>
        <authorList>
            <person name="Miller D.P."/>
            <person name="Anvari S."/>
            <person name="Polson S.W."/>
            <person name="Macdonald M."/>
            <person name="Mcdowell J.V."/>
        </authorList>
    </citation>
    <scope>NUCLEOTIDE SEQUENCE [LARGE SCALE GENOMIC DNA]</scope>
    <source>
        <strain evidence="2 3">ATCC 33150</strain>
    </source>
</reference>
<dbReference type="Proteomes" id="UP001559623">
    <property type="component" value="Unassembled WGS sequence"/>
</dbReference>
<dbReference type="NCBIfam" id="TIGR01893">
    <property type="entry name" value="aa-his-dipept"/>
    <property type="match status" value="1"/>
</dbReference>
<comment type="caution">
    <text evidence="2">The sequence shown here is derived from an EMBL/GenBank/DDBJ whole genome shotgun (WGS) entry which is preliminary data.</text>
</comment>
<keyword evidence="2" id="KW-0224">Dipeptidase</keyword>
<dbReference type="SUPFAM" id="SSF53187">
    <property type="entry name" value="Zn-dependent exopeptidases"/>
    <property type="match status" value="1"/>
</dbReference>
<gene>
    <name evidence="2" type="primary">pepD</name>
    <name evidence="2" type="ORF">QCO44_00835</name>
</gene>